<reference evidence="7 8" key="1">
    <citation type="journal article" date="2017" name="ISME J.">
        <title>An acid-tolerant ammonia-oxidizing ?-proteobacterium from soil.</title>
        <authorList>
            <person name="Hayatsu M."/>
            <person name="Tago K."/>
            <person name="Uchiyama I."/>
            <person name="Toyoda A."/>
            <person name="Wang Y."/>
            <person name="Shimomura Y."/>
            <person name="Okubo T."/>
            <person name="Kurisu F."/>
            <person name="Hirono Y."/>
            <person name="Nonaka K."/>
            <person name="Akiyama H."/>
            <person name="Itoh T."/>
            <person name="Takami H."/>
        </authorList>
    </citation>
    <scope>NUCLEOTIDE SEQUENCE [LARGE SCALE GENOMIC DNA]</scope>
    <source>
        <strain evidence="7 8">TAO100</strain>
    </source>
</reference>
<dbReference type="GO" id="GO:0008999">
    <property type="term" value="F:protein-N-terminal-alanine acetyltransferase activity"/>
    <property type="evidence" value="ECO:0007669"/>
    <property type="project" value="UniProtKB-UniRule"/>
</dbReference>
<keyword evidence="4 5" id="KW-0012">Acyltransferase</keyword>
<dbReference type="EC" id="2.3.1.266" evidence="5"/>
<dbReference type="PANTHER" id="PTHR43420:SF12">
    <property type="entry name" value="N-ACETYLTRANSFERASE DOMAIN-CONTAINING PROTEIN"/>
    <property type="match status" value="1"/>
</dbReference>
<evidence type="ECO:0000313" key="8">
    <source>
        <dbReference type="Proteomes" id="UP000243679"/>
    </source>
</evidence>
<evidence type="ECO:0000256" key="2">
    <source>
        <dbReference type="ARBA" id="ARBA00022490"/>
    </source>
</evidence>
<feature type="active site" description="Proton donor" evidence="5">
    <location>
        <position position="128"/>
    </location>
</feature>
<keyword evidence="2 5" id="KW-0963">Cytoplasm</keyword>
<comment type="subcellular location">
    <subcellularLocation>
        <location evidence="5">Cytoplasm</location>
    </subcellularLocation>
</comment>
<evidence type="ECO:0000256" key="5">
    <source>
        <dbReference type="HAMAP-Rule" id="MF_02210"/>
    </source>
</evidence>
<dbReference type="PROSITE" id="PS51186">
    <property type="entry name" value="GNAT"/>
    <property type="match status" value="1"/>
</dbReference>
<organism evidence="7 8">
    <name type="scientific">Candidatus Nitrosoglobus terrae</name>
    <dbReference type="NCBI Taxonomy" id="1630141"/>
    <lineage>
        <taxon>Bacteria</taxon>
        <taxon>Pseudomonadati</taxon>
        <taxon>Pseudomonadota</taxon>
        <taxon>Gammaproteobacteria</taxon>
        <taxon>Chromatiales</taxon>
        <taxon>Chromatiaceae</taxon>
        <taxon>Candidatus Nitrosoglobus</taxon>
    </lineage>
</organism>
<dbReference type="HAMAP" id="MF_02210">
    <property type="entry name" value="RimI"/>
    <property type="match status" value="1"/>
</dbReference>
<sequence length="161" mass="18565">MWKLFQNLLNRLRGFSPRPMRETDLERVSAIEQATSISPWTYGTFVDCLYAGYEAWVYGRRDKIYGYGVVAVKASEAHILNICVHPDYQHQGCGRYILHHLLKISSKLGADVIFLEVRPSNYRALCLYHKFGFNEVGIRRGYYPARKGREDALLLALYLTG</sequence>
<evidence type="ECO:0000259" key="6">
    <source>
        <dbReference type="PROSITE" id="PS51186"/>
    </source>
</evidence>
<dbReference type="InterPro" id="IPR016181">
    <property type="entry name" value="Acyl_CoA_acyltransferase"/>
</dbReference>
<protein>
    <recommendedName>
        <fullName evidence="5">[Ribosomal protein bS18]-alanine N-acetyltransferase</fullName>
        <ecNumber evidence="5">2.3.1.266</ecNumber>
    </recommendedName>
</protein>
<dbReference type="InterPro" id="IPR006464">
    <property type="entry name" value="AcTrfase_RimI/Ard1"/>
</dbReference>
<evidence type="ECO:0000256" key="3">
    <source>
        <dbReference type="ARBA" id="ARBA00022679"/>
    </source>
</evidence>
<dbReference type="KEGG" id="ntt:TAO_1524"/>
<accession>A0A1Q2SP32</accession>
<dbReference type="Proteomes" id="UP000243679">
    <property type="component" value="Chromosome"/>
</dbReference>
<comment type="similarity">
    <text evidence="1 5">Belongs to the acetyltransferase family. RimI subfamily.</text>
</comment>
<gene>
    <name evidence="5" type="primary">rimI</name>
    <name evidence="7" type="ORF">TAO_1524</name>
</gene>
<dbReference type="NCBIfam" id="TIGR01575">
    <property type="entry name" value="rimI"/>
    <property type="match status" value="1"/>
</dbReference>
<dbReference type="CDD" id="cd04301">
    <property type="entry name" value="NAT_SF"/>
    <property type="match status" value="1"/>
</dbReference>
<dbReference type="PANTHER" id="PTHR43420">
    <property type="entry name" value="ACETYLTRANSFERASE"/>
    <property type="match status" value="1"/>
</dbReference>
<feature type="binding site" evidence="5">
    <location>
        <position position="121"/>
    </location>
    <ligand>
        <name>acetyl-CoA</name>
        <dbReference type="ChEBI" id="CHEBI:57288"/>
    </ligand>
</feature>
<dbReference type="InterPro" id="IPR050680">
    <property type="entry name" value="YpeA/RimI_acetyltransf"/>
</dbReference>
<keyword evidence="3 5" id="KW-0808">Transferase</keyword>
<evidence type="ECO:0000313" key="7">
    <source>
        <dbReference type="EMBL" id="BAW80894.1"/>
    </source>
</evidence>
<dbReference type="InterPro" id="IPR000182">
    <property type="entry name" value="GNAT_dom"/>
</dbReference>
<dbReference type="Pfam" id="PF00583">
    <property type="entry name" value="Acetyltransf_1"/>
    <property type="match status" value="1"/>
</dbReference>
<dbReference type="Gene3D" id="3.40.630.30">
    <property type="match status" value="1"/>
</dbReference>
<comment type="catalytic activity">
    <reaction evidence="5">
        <text>N-terminal L-alanyl-[ribosomal protein bS18] + acetyl-CoA = N-terminal N(alpha)-acetyl-L-alanyl-[ribosomal protein bS18] + CoA + H(+)</text>
        <dbReference type="Rhea" id="RHEA:43756"/>
        <dbReference type="Rhea" id="RHEA-COMP:10676"/>
        <dbReference type="Rhea" id="RHEA-COMP:10677"/>
        <dbReference type="ChEBI" id="CHEBI:15378"/>
        <dbReference type="ChEBI" id="CHEBI:57287"/>
        <dbReference type="ChEBI" id="CHEBI:57288"/>
        <dbReference type="ChEBI" id="CHEBI:64718"/>
        <dbReference type="ChEBI" id="CHEBI:83683"/>
        <dbReference type="EC" id="2.3.1.266"/>
    </reaction>
</comment>
<comment type="caution">
    <text evidence="5">Lacks conserved residue(s) required for the propagation of feature annotation.</text>
</comment>
<dbReference type="AlphaFoldDB" id="A0A1Q2SP32"/>
<dbReference type="InterPro" id="IPR043690">
    <property type="entry name" value="RimI"/>
</dbReference>
<feature type="domain" description="N-acetyltransferase" evidence="6">
    <location>
        <begin position="15"/>
        <end position="160"/>
    </location>
</feature>
<evidence type="ECO:0000256" key="4">
    <source>
        <dbReference type="ARBA" id="ARBA00023315"/>
    </source>
</evidence>
<keyword evidence="8" id="KW-1185">Reference proteome</keyword>
<feature type="active site" description="Proton acceptor" evidence="5">
    <location>
        <position position="116"/>
    </location>
</feature>
<proteinExistence type="inferred from homology"/>
<comment type="function">
    <text evidence="5">Acetylates the N-terminal alanine of ribosomal protein bS18.</text>
</comment>
<name>A0A1Q2SP32_9GAMM</name>
<evidence type="ECO:0000256" key="1">
    <source>
        <dbReference type="ARBA" id="ARBA00005395"/>
    </source>
</evidence>
<dbReference type="EMBL" id="AP014836">
    <property type="protein sequence ID" value="BAW80894.1"/>
    <property type="molecule type" value="Genomic_DNA"/>
</dbReference>
<dbReference type="SUPFAM" id="SSF55729">
    <property type="entry name" value="Acyl-CoA N-acyltransferases (Nat)"/>
    <property type="match status" value="1"/>
</dbReference>
<dbReference type="GO" id="GO:0005737">
    <property type="term" value="C:cytoplasm"/>
    <property type="evidence" value="ECO:0007669"/>
    <property type="project" value="UniProtKB-SubCell"/>
</dbReference>